<organism evidence="1">
    <name type="scientific">marine sediment metagenome</name>
    <dbReference type="NCBI Taxonomy" id="412755"/>
    <lineage>
        <taxon>unclassified sequences</taxon>
        <taxon>metagenomes</taxon>
        <taxon>ecological metagenomes</taxon>
    </lineage>
</organism>
<feature type="non-terminal residue" evidence="1">
    <location>
        <position position="89"/>
    </location>
</feature>
<name>X0YD06_9ZZZZ</name>
<accession>X0YD06</accession>
<dbReference type="EMBL" id="BARS01044299">
    <property type="protein sequence ID" value="GAG34716.1"/>
    <property type="molecule type" value="Genomic_DNA"/>
</dbReference>
<protein>
    <submittedName>
        <fullName evidence="1">Uncharacterized protein</fullName>
    </submittedName>
</protein>
<reference evidence="1" key="1">
    <citation type="journal article" date="2014" name="Front. Microbiol.">
        <title>High frequency of phylogenetically diverse reductive dehalogenase-homologous genes in deep subseafloor sedimentary metagenomes.</title>
        <authorList>
            <person name="Kawai M."/>
            <person name="Futagami T."/>
            <person name="Toyoda A."/>
            <person name="Takaki Y."/>
            <person name="Nishi S."/>
            <person name="Hori S."/>
            <person name="Arai W."/>
            <person name="Tsubouchi T."/>
            <person name="Morono Y."/>
            <person name="Uchiyama I."/>
            <person name="Ito T."/>
            <person name="Fujiyama A."/>
            <person name="Inagaki F."/>
            <person name="Takami H."/>
        </authorList>
    </citation>
    <scope>NUCLEOTIDE SEQUENCE</scope>
    <source>
        <strain evidence="1">Expedition CK06-06</strain>
    </source>
</reference>
<dbReference type="AlphaFoldDB" id="X0YD06"/>
<evidence type="ECO:0000313" key="1">
    <source>
        <dbReference type="EMBL" id="GAG34716.1"/>
    </source>
</evidence>
<comment type="caution">
    <text evidence="1">The sequence shown here is derived from an EMBL/GenBank/DDBJ whole genome shotgun (WGS) entry which is preliminary data.</text>
</comment>
<sequence>MHPIINIIRLARPKHILKAFVSPIHLYKAFKYHYRRVSERNFVELLVKHWRCSDDAIDKAYRDLDCNESLWKEIKEKLASYPSGYGMQM</sequence>
<gene>
    <name evidence="1" type="ORF">S01H1_66957</name>
</gene>
<proteinExistence type="predicted"/>